<evidence type="ECO:0000256" key="1">
    <source>
        <dbReference type="ARBA" id="ARBA00022737"/>
    </source>
</evidence>
<dbReference type="InterPro" id="IPR036770">
    <property type="entry name" value="Ankyrin_rpt-contain_sf"/>
</dbReference>
<keyword evidence="4" id="KW-1185">Reference proteome</keyword>
<name>L7RBS7_9VIRU</name>
<dbReference type="Gene3D" id="1.25.40.20">
    <property type="entry name" value="Ankyrin repeat-containing domain"/>
    <property type="match status" value="2"/>
</dbReference>
<evidence type="ECO:0000256" key="2">
    <source>
        <dbReference type="ARBA" id="ARBA00023043"/>
    </source>
</evidence>
<evidence type="ECO:0000313" key="4">
    <source>
        <dbReference type="Proteomes" id="UP000201640"/>
    </source>
</evidence>
<dbReference type="SUPFAM" id="SSF48403">
    <property type="entry name" value="Ankyrin repeat"/>
    <property type="match status" value="1"/>
</dbReference>
<dbReference type="PANTHER" id="PTHR24198">
    <property type="entry name" value="ANKYRIN REPEAT AND PROTEIN KINASE DOMAIN-CONTAINING PROTEIN"/>
    <property type="match status" value="1"/>
</dbReference>
<dbReference type="Proteomes" id="UP000201640">
    <property type="component" value="Segment"/>
</dbReference>
<accession>L7RBS7</accession>
<organism evidence="3 4">
    <name type="scientific">Acanthamoeba polyphaga moumouvirus</name>
    <dbReference type="NCBI Taxonomy" id="1269028"/>
    <lineage>
        <taxon>Viruses</taxon>
        <taxon>Varidnaviria</taxon>
        <taxon>Bamfordvirae</taxon>
        <taxon>Nucleocytoviricota</taxon>
        <taxon>Megaviricetes</taxon>
        <taxon>Imitervirales</taxon>
        <taxon>Mimiviridae</taxon>
        <taxon>Megamimivirinae</taxon>
        <taxon>Moumouvirus</taxon>
    </lineage>
</organism>
<dbReference type="GeneID" id="14446022"/>
<sequence length="379" mass="44447">MDVMKIDYEFQISNNFFDDTNYVIMEMIKTNCHNIVFEDNRIYLIEYLDDTYNNDNLNKTEYKEYNVDDFSSKEKFYLIIMLIKNKNSTMINNILNRYTDINISYQNNLLLNMACRENLFHVVINLINLGVDVTSDNNSAIKTAVIFCQNWNIGIIDLLINNGANIHVDDDYVLCCASHKPYLFKYLIDLGYEYNLSTRDDYCLRQCIENYFSNKNQFYCSEPLNNLYHESGMIHPVYNYNSFMEPMDGKILTNNMGEYIIYDTNNKQFVMSDIIKYLLDSGANVNCCNGYIINYVVERGEIYLAKLLIKYGADLNLLTNDTLSIIIRCRNYEMVSFLKDNDINFSKLNSRPIKNIGFNKMINLLIDQGMNLENIIDLI</sequence>
<dbReference type="InterPro" id="IPR002110">
    <property type="entry name" value="Ankyrin_rpt"/>
</dbReference>
<keyword evidence="1" id="KW-0677">Repeat</keyword>
<keyword evidence="2" id="KW-0040">ANK repeat</keyword>
<dbReference type="EMBL" id="JX962719">
    <property type="protein sequence ID" value="AGC01652.1"/>
    <property type="molecule type" value="Genomic_DNA"/>
</dbReference>
<dbReference type="RefSeq" id="YP_007354088.1">
    <property type="nucleotide sequence ID" value="NC_020104.1"/>
</dbReference>
<dbReference type="SMART" id="SM00248">
    <property type="entry name" value="ANK"/>
    <property type="match status" value="5"/>
</dbReference>
<reference evidence="3 4" key="1">
    <citation type="journal article" date="2012" name="Genome Biol. Evol.">
        <title>Related Giant Viruses in Distant Locations and Different Habitats: Acanthamoeba polyphaga moumouvirus Represents a Third Lineage of the Mimiviridae That Is Close to the Megavirus Lineage.</title>
        <authorList>
            <person name="Yoosuf N."/>
            <person name="Yutin N."/>
            <person name="Colson P."/>
            <person name="Shabalina S.A."/>
            <person name="Pagnier I."/>
            <person name="Robert C."/>
            <person name="Azza S."/>
            <person name="Klose T."/>
            <person name="Wong J."/>
            <person name="Rossmann M.G."/>
            <person name="La Scola B."/>
            <person name="Raoult D."/>
            <person name="Koonin E.V."/>
        </authorList>
    </citation>
    <scope>NUCLEOTIDE SEQUENCE [LARGE SCALE GENOMIC DNA]</scope>
    <source>
        <strain evidence="3 4">M10A</strain>
    </source>
</reference>
<gene>
    <name evidence="3" type="ORF">Moumou_00108</name>
</gene>
<dbReference type="KEGG" id="vg:14446022"/>
<protein>
    <submittedName>
        <fullName evidence="3">Ankyrin repeat protein</fullName>
    </submittedName>
</protein>
<dbReference type="PANTHER" id="PTHR24198:SF165">
    <property type="entry name" value="ANKYRIN REPEAT-CONTAINING PROTEIN-RELATED"/>
    <property type="match status" value="1"/>
</dbReference>
<dbReference type="OrthoDB" id="31959at10239"/>
<evidence type="ECO:0000313" key="3">
    <source>
        <dbReference type="EMBL" id="AGC01652.1"/>
    </source>
</evidence>
<proteinExistence type="predicted"/>